<dbReference type="InterPro" id="IPR025985">
    <property type="entry name" value="YnbE"/>
</dbReference>
<gene>
    <name evidence="2" type="ORF">PROVALCAL_02956</name>
</gene>
<evidence type="ECO:0000313" key="2">
    <source>
        <dbReference type="EMBL" id="EEB44931.1"/>
    </source>
</evidence>
<protein>
    <recommendedName>
        <fullName evidence="4">YnbE-like lipoprotein</fullName>
    </recommendedName>
</protein>
<dbReference type="Proteomes" id="UP000003729">
    <property type="component" value="Unassembled WGS sequence"/>
</dbReference>
<sequence length="81" mass="9311">MARKKSIRDKRNTVKTLKLIMMMTMASLLTACLRVEVATPDKPININMNVKIEHEIQIKADRQVEELLKENSDLFGEVKAK</sequence>
<dbReference type="eggNOG" id="ENOG5032Y6T">
    <property type="taxonomic scope" value="Bacteria"/>
</dbReference>
<reference evidence="2 3" key="2">
    <citation type="submission" date="2008-10" db="EMBL/GenBank/DDBJ databases">
        <authorList>
            <person name="Fulton L."/>
            <person name="Clifton S."/>
            <person name="Fulton B."/>
            <person name="Xu J."/>
            <person name="Minx P."/>
            <person name="Pepin K.H."/>
            <person name="Johnson M."/>
            <person name="Bhonagiri V."/>
            <person name="Nash W.E."/>
            <person name="Mardis E.R."/>
            <person name="Wilson R.K."/>
        </authorList>
    </citation>
    <scope>NUCLEOTIDE SEQUENCE [LARGE SCALE GENOMIC DNA]</scope>
    <source>
        <strain evidence="2 3">DSM 30120</strain>
    </source>
</reference>
<dbReference type="EMBL" id="ABXW01000053">
    <property type="protein sequence ID" value="EEB44931.1"/>
    <property type="molecule type" value="Genomic_DNA"/>
</dbReference>
<evidence type="ECO:0008006" key="4">
    <source>
        <dbReference type="Google" id="ProtNLM"/>
    </source>
</evidence>
<organism evidence="2 3">
    <name type="scientific">Providencia alcalifaciens DSM 30120</name>
    <dbReference type="NCBI Taxonomy" id="520999"/>
    <lineage>
        <taxon>Bacteria</taxon>
        <taxon>Pseudomonadati</taxon>
        <taxon>Pseudomonadota</taxon>
        <taxon>Gammaproteobacteria</taxon>
        <taxon>Enterobacterales</taxon>
        <taxon>Morganellaceae</taxon>
        <taxon>Providencia</taxon>
    </lineage>
</organism>
<name>B6XHW8_9GAMM</name>
<keyword evidence="1" id="KW-0732">Signal</keyword>
<proteinExistence type="predicted"/>
<reference evidence="2 3" key="1">
    <citation type="submission" date="2008-10" db="EMBL/GenBank/DDBJ databases">
        <title>Draft genome sequence of Providencia alcalifaciens (DSM 30120).</title>
        <authorList>
            <person name="Sudarsanam P."/>
            <person name="Ley R."/>
            <person name="Guruge J."/>
            <person name="Turnbaugh P.J."/>
            <person name="Mahowald M."/>
            <person name="Liep D."/>
            <person name="Gordon J."/>
        </authorList>
    </citation>
    <scope>NUCLEOTIDE SEQUENCE [LARGE SCALE GENOMIC DNA]</scope>
    <source>
        <strain evidence="2 3">DSM 30120</strain>
    </source>
</reference>
<dbReference type="AlphaFoldDB" id="B6XHW8"/>
<feature type="signal peptide" evidence="1">
    <location>
        <begin position="1"/>
        <end position="31"/>
    </location>
</feature>
<feature type="chain" id="PRO_5002849600" description="YnbE-like lipoprotein" evidence="1">
    <location>
        <begin position="32"/>
        <end position="81"/>
    </location>
</feature>
<dbReference type="Pfam" id="PF13617">
    <property type="entry name" value="Lipoprotein_19"/>
    <property type="match status" value="1"/>
</dbReference>
<accession>B6XHW8</accession>
<dbReference type="PROSITE" id="PS51257">
    <property type="entry name" value="PROKAR_LIPOPROTEIN"/>
    <property type="match status" value="1"/>
</dbReference>
<comment type="caution">
    <text evidence="2">The sequence shown here is derived from an EMBL/GenBank/DDBJ whole genome shotgun (WGS) entry which is preliminary data.</text>
</comment>
<evidence type="ECO:0000313" key="3">
    <source>
        <dbReference type="Proteomes" id="UP000003729"/>
    </source>
</evidence>
<evidence type="ECO:0000256" key="1">
    <source>
        <dbReference type="SAM" id="SignalP"/>
    </source>
</evidence>